<comment type="similarity">
    <text evidence="1">Belongs to the OsmC/Ohr family.</text>
</comment>
<dbReference type="OrthoDB" id="60422at2759"/>
<dbReference type="Proteomes" id="UP000243876">
    <property type="component" value="Unassembled WGS sequence"/>
</dbReference>
<sequence>MGKGLDSDDEREWRFAAPTQARLASTQVKPTYTAQSSSTGSRASGVSEAGGGLSVKMGMPKEMGGKEGPAGGLHNPEELYVCSLHSTCFLSALGATHGRLHEGMKPLPKSTKVDALVSIGKDATDAVPVHKGPLTQTGLNEEQIQKLVEEAHKLCPYSRAIKGNVDVKLSLGLPGDVTAPLVRDARTSALSRAFGFFRILRLTGCGRRLYIRCQPSAAPEMVPFPLTN</sequence>
<dbReference type="Pfam" id="PF02566">
    <property type="entry name" value="OsmC"/>
    <property type="match status" value="1"/>
</dbReference>
<dbReference type="PANTHER" id="PTHR33797">
    <property type="entry name" value="ORGANIC HYDROPEROXIDE RESISTANCE PROTEIN-LIKE"/>
    <property type="match status" value="1"/>
</dbReference>
<dbReference type="AlphaFoldDB" id="A0A0D6ETF7"/>
<dbReference type="PANTHER" id="PTHR33797:SF2">
    <property type="entry name" value="ORGANIC HYDROPEROXIDE RESISTANCE PROTEIN-LIKE"/>
    <property type="match status" value="1"/>
</dbReference>
<name>A0A0D6ETF7_SPOSA</name>
<dbReference type="NCBIfam" id="TIGR03561">
    <property type="entry name" value="organ_hyd_perox"/>
    <property type="match status" value="1"/>
</dbReference>
<dbReference type="SUPFAM" id="SSF82784">
    <property type="entry name" value="OsmC-like"/>
    <property type="match status" value="1"/>
</dbReference>
<evidence type="ECO:0000256" key="2">
    <source>
        <dbReference type="SAM" id="MobiDB-lite"/>
    </source>
</evidence>
<dbReference type="Gene3D" id="3.30.300.20">
    <property type="match status" value="1"/>
</dbReference>
<reference evidence="4" key="1">
    <citation type="submission" date="2015-02" db="EMBL/GenBank/DDBJ databases">
        <authorList>
            <person name="Gon?alves P."/>
        </authorList>
    </citation>
    <scope>NUCLEOTIDE SEQUENCE [LARGE SCALE GENOMIC DNA]</scope>
</reference>
<gene>
    <name evidence="3" type="primary">SPOSA6832_04966</name>
</gene>
<keyword evidence="4" id="KW-1185">Reference proteome</keyword>
<organism evidence="3 4">
    <name type="scientific">Sporidiobolus salmonicolor</name>
    <name type="common">Yeast-like fungus</name>
    <name type="synonym">Sporobolomyces salmonicolor</name>
    <dbReference type="NCBI Taxonomy" id="5005"/>
    <lineage>
        <taxon>Eukaryota</taxon>
        <taxon>Fungi</taxon>
        <taxon>Dikarya</taxon>
        <taxon>Basidiomycota</taxon>
        <taxon>Pucciniomycotina</taxon>
        <taxon>Microbotryomycetes</taxon>
        <taxon>Sporidiobolales</taxon>
        <taxon>Sporidiobolaceae</taxon>
        <taxon>Sporobolomyces</taxon>
    </lineage>
</organism>
<evidence type="ECO:0000313" key="3">
    <source>
        <dbReference type="EMBL" id="CEQ43071.1"/>
    </source>
</evidence>
<accession>A0A0D6ETF7</accession>
<protein>
    <submittedName>
        <fullName evidence="3">SPOSA6832_04966-mRNA-1:cds</fullName>
    </submittedName>
</protein>
<proteinExistence type="inferred from homology"/>
<evidence type="ECO:0000313" key="4">
    <source>
        <dbReference type="Proteomes" id="UP000243876"/>
    </source>
</evidence>
<dbReference type="EMBL" id="CENE01000048">
    <property type="protein sequence ID" value="CEQ43071.1"/>
    <property type="molecule type" value="Genomic_DNA"/>
</dbReference>
<dbReference type="InterPro" id="IPR015946">
    <property type="entry name" value="KH_dom-like_a/b"/>
</dbReference>
<dbReference type="InterPro" id="IPR036102">
    <property type="entry name" value="OsmC/Ohrsf"/>
</dbReference>
<dbReference type="Gene3D" id="2.20.25.10">
    <property type="match status" value="1"/>
</dbReference>
<evidence type="ECO:0000256" key="1">
    <source>
        <dbReference type="ARBA" id="ARBA00007378"/>
    </source>
</evidence>
<feature type="region of interest" description="Disordered" evidence="2">
    <location>
        <begin position="1"/>
        <end position="59"/>
    </location>
</feature>
<dbReference type="GO" id="GO:0006979">
    <property type="term" value="P:response to oxidative stress"/>
    <property type="evidence" value="ECO:0007669"/>
    <property type="project" value="InterPro"/>
</dbReference>
<feature type="compositionally biased region" description="Polar residues" evidence="2">
    <location>
        <begin position="22"/>
        <end position="32"/>
    </location>
</feature>
<dbReference type="InterPro" id="IPR019953">
    <property type="entry name" value="OHR"/>
</dbReference>
<dbReference type="InterPro" id="IPR003718">
    <property type="entry name" value="OsmC/Ohr_fam"/>
</dbReference>
<feature type="compositionally biased region" description="Low complexity" evidence="2">
    <location>
        <begin position="33"/>
        <end position="47"/>
    </location>
</feature>